<proteinExistence type="predicted"/>
<accession>A0ACD5XPN9</accession>
<evidence type="ECO:0000313" key="1">
    <source>
        <dbReference type="EnsemblPlants" id="AVESA.00010b.r2.5AG0806360.1.CDS"/>
    </source>
</evidence>
<dbReference type="EnsemblPlants" id="AVESA.00010b.r2.5AG0806360.1">
    <property type="protein sequence ID" value="AVESA.00010b.r2.5AG0806360.1.CDS"/>
    <property type="gene ID" value="AVESA.00010b.r2.5AG0806360"/>
</dbReference>
<dbReference type="Proteomes" id="UP001732700">
    <property type="component" value="Chromosome 5A"/>
</dbReference>
<reference evidence="1" key="1">
    <citation type="submission" date="2021-05" db="EMBL/GenBank/DDBJ databases">
        <authorList>
            <person name="Scholz U."/>
            <person name="Mascher M."/>
            <person name="Fiebig A."/>
        </authorList>
    </citation>
    <scope>NUCLEOTIDE SEQUENCE [LARGE SCALE GENOMIC DNA]</scope>
</reference>
<name>A0ACD5XPN9_AVESA</name>
<reference evidence="1" key="2">
    <citation type="submission" date="2025-09" db="UniProtKB">
        <authorList>
            <consortium name="EnsemblPlants"/>
        </authorList>
    </citation>
    <scope>IDENTIFICATION</scope>
</reference>
<sequence>MRSTSLFSLPGLDLQVAMRLDQTQQVNSFYSHAYAIHPHHSSSAHEHKTTRQTHTAPRSPSPHVRESTADTAQKRPTSHALAVAMMPPAAVALLALLAVCTLHPRTTTARAQLSAPPAGAPAPSSWGELDCRAAMLNLSACLTYVESGSALTRPDHGCCGALSGVADGEAACVCGLVGGYGSFGVRVDAVRALALPTVCRVDAPPPSLCAALGMPVAEAPGGAVPAESGNGTPATTPATSAASGGPAAMHGNRRRHPHLVLLLLPYCAALLLTLLP</sequence>
<protein>
    <submittedName>
        <fullName evidence="1">Uncharacterized protein</fullName>
    </submittedName>
</protein>
<evidence type="ECO:0000313" key="2">
    <source>
        <dbReference type="Proteomes" id="UP001732700"/>
    </source>
</evidence>
<keyword evidence="2" id="KW-1185">Reference proteome</keyword>
<organism evidence="1 2">
    <name type="scientific">Avena sativa</name>
    <name type="common">Oat</name>
    <dbReference type="NCBI Taxonomy" id="4498"/>
    <lineage>
        <taxon>Eukaryota</taxon>
        <taxon>Viridiplantae</taxon>
        <taxon>Streptophyta</taxon>
        <taxon>Embryophyta</taxon>
        <taxon>Tracheophyta</taxon>
        <taxon>Spermatophyta</taxon>
        <taxon>Magnoliopsida</taxon>
        <taxon>Liliopsida</taxon>
        <taxon>Poales</taxon>
        <taxon>Poaceae</taxon>
        <taxon>BOP clade</taxon>
        <taxon>Pooideae</taxon>
        <taxon>Poodae</taxon>
        <taxon>Poeae</taxon>
        <taxon>Poeae Chloroplast Group 1 (Aveneae type)</taxon>
        <taxon>Aveninae</taxon>
        <taxon>Avena</taxon>
    </lineage>
</organism>